<reference evidence="1 2" key="1">
    <citation type="submission" date="2018-06" db="EMBL/GenBank/DDBJ databases">
        <title>Comparative genomics reveals the genomic features of Rhizophagus irregularis, R. cerebriforme, R. diaphanum and Gigaspora rosea, and their symbiotic lifestyle signature.</title>
        <authorList>
            <person name="Morin E."/>
            <person name="San Clemente H."/>
            <person name="Chen E.C.H."/>
            <person name="De La Providencia I."/>
            <person name="Hainaut M."/>
            <person name="Kuo A."/>
            <person name="Kohler A."/>
            <person name="Murat C."/>
            <person name="Tang N."/>
            <person name="Roy S."/>
            <person name="Loubradou J."/>
            <person name="Henrissat B."/>
            <person name="Grigoriev I.V."/>
            <person name="Corradi N."/>
            <person name="Roux C."/>
            <person name="Martin F.M."/>
        </authorList>
    </citation>
    <scope>NUCLEOTIDE SEQUENCE [LARGE SCALE GENOMIC DNA]</scope>
    <source>
        <strain evidence="1 2">DAOM 227022</strain>
    </source>
</reference>
<organism evidence="1 2">
    <name type="scientific">Glomus cerebriforme</name>
    <dbReference type="NCBI Taxonomy" id="658196"/>
    <lineage>
        <taxon>Eukaryota</taxon>
        <taxon>Fungi</taxon>
        <taxon>Fungi incertae sedis</taxon>
        <taxon>Mucoromycota</taxon>
        <taxon>Glomeromycotina</taxon>
        <taxon>Glomeromycetes</taxon>
        <taxon>Glomerales</taxon>
        <taxon>Glomeraceae</taxon>
        <taxon>Glomus</taxon>
    </lineage>
</organism>
<gene>
    <name evidence="1" type="ORF">C1645_828338</name>
</gene>
<dbReference type="OrthoDB" id="5330842at2759"/>
<keyword evidence="2" id="KW-1185">Reference proteome</keyword>
<dbReference type="Proteomes" id="UP000265703">
    <property type="component" value="Unassembled WGS sequence"/>
</dbReference>
<dbReference type="STRING" id="658196.A0A397SSY3"/>
<evidence type="ECO:0000313" key="2">
    <source>
        <dbReference type="Proteomes" id="UP000265703"/>
    </source>
</evidence>
<name>A0A397SSY3_9GLOM</name>
<evidence type="ECO:0000313" key="1">
    <source>
        <dbReference type="EMBL" id="RIA87047.1"/>
    </source>
</evidence>
<dbReference type="AlphaFoldDB" id="A0A397SSY3"/>
<proteinExistence type="predicted"/>
<protein>
    <submittedName>
        <fullName evidence="1">Uncharacterized protein</fullName>
    </submittedName>
</protein>
<accession>A0A397SSY3</accession>
<dbReference type="EMBL" id="QKYT01000329">
    <property type="protein sequence ID" value="RIA87047.1"/>
    <property type="molecule type" value="Genomic_DNA"/>
</dbReference>
<sequence length="275" mass="32156">MSHSPDHLHSIEDNEKLKYTKVIRELVIQKAVKNYHLPEIISAVKEIATEKLDLNECVKELRQKEVTNIKYKIREPLDTYLVDNSRRELDIREAIFFLKNKGYLIERYEIPDLSTFNMIVAYSPYIFAILMDVGTLGPIFFNIKSNAIKIAFSDLKNVSSTNALELYHNELKRITSPKYGLIIALDEKRQTDSEHVAYEFHIKKISFINLNVPVSRLTEAKNAIVNRRQSVSELMERMHDTYWRVEEKGNAEQTGMFIKELKDHLELILNYHKGI</sequence>
<comment type="caution">
    <text evidence="1">The sequence shown here is derived from an EMBL/GenBank/DDBJ whole genome shotgun (WGS) entry which is preliminary data.</text>
</comment>